<proteinExistence type="predicted"/>
<name>A0A5E7D653_PSEFL</name>
<dbReference type="InterPro" id="IPR036397">
    <property type="entry name" value="RNaseH_sf"/>
</dbReference>
<evidence type="ECO:0008006" key="3">
    <source>
        <dbReference type="Google" id="ProtNLM"/>
    </source>
</evidence>
<protein>
    <recommendedName>
        <fullName evidence="3">Transposase</fullName>
    </recommendedName>
</protein>
<organism evidence="1 2">
    <name type="scientific">Pseudomonas fluorescens</name>
    <dbReference type="NCBI Taxonomy" id="294"/>
    <lineage>
        <taxon>Bacteria</taxon>
        <taxon>Pseudomonadati</taxon>
        <taxon>Pseudomonadota</taxon>
        <taxon>Gammaproteobacteria</taxon>
        <taxon>Pseudomonadales</taxon>
        <taxon>Pseudomonadaceae</taxon>
        <taxon>Pseudomonas</taxon>
    </lineage>
</organism>
<dbReference type="Proteomes" id="UP000326018">
    <property type="component" value="Unassembled WGS sequence"/>
</dbReference>
<dbReference type="Gene3D" id="3.30.420.10">
    <property type="entry name" value="Ribonuclease H-like superfamily/Ribonuclease H"/>
    <property type="match status" value="1"/>
</dbReference>
<accession>A0A5E7D653</accession>
<gene>
    <name evidence="1" type="ORF">PS712_03338</name>
</gene>
<dbReference type="AlphaFoldDB" id="A0A5E7D653"/>
<dbReference type="GO" id="GO:0003676">
    <property type="term" value="F:nucleic acid binding"/>
    <property type="evidence" value="ECO:0007669"/>
    <property type="project" value="InterPro"/>
</dbReference>
<evidence type="ECO:0000313" key="2">
    <source>
        <dbReference type="Proteomes" id="UP000326018"/>
    </source>
</evidence>
<evidence type="ECO:0000313" key="1">
    <source>
        <dbReference type="EMBL" id="VVO09478.1"/>
    </source>
</evidence>
<reference evidence="1 2" key="1">
    <citation type="submission" date="2019-09" db="EMBL/GenBank/DDBJ databases">
        <authorList>
            <person name="Chandra G."/>
            <person name="Truman W A."/>
        </authorList>
    </citation>
    <scope>NUCLEOTIDE SEQUENCE [LARGE SCALE GENOMIC DNA]</scope>
    <source>
        <strain evidence="1">PS712</strain>
    </source>
</reference>
<dbReference type="OrthoDB" id="501284at2"/>
<dbReference type="EMBL" id="CABVIB010000016">
    <property type="protein sequence ID" value="VVO09478.1"/>
    <property type="molecule type" value="Genomic_DNA"/>
</dbReference>
<dbReference type="RefSeq" id="WP_150703310.1">
    <property type="nucleotide sequence ID" value="NZ_CABVIB010000016.1"/>
</dbReference>
<sequence>MGALIEIKVGEHYIYGGRRYQISTVDDQSVQLRSVDGAPTILYQSLPTFRRAADQRRLIKVQEAPITTSPEKVIARLPAAPAAKLSLRLDYLHTVATQFDGQLRRTEFPALIKAVTKTSGEHRAPGYTTVCNWRKAYFSAGGNCIALIPDTYRPHRRHLSRQPEEIKALIRQYVKQCYWALTPLTKTALIETIQGAIQNLNATRPAIWQYREPSITTLYRIICELDAYETRSKQHGRRSAMRQHRWGVALPEPDWLLDRVEADTQLLHLFVVDEKGRVIGRPYLTVFLEIKTRHVIGWHISFNPPSLDTTLVALRDSLRSDNPYGGL</sequence>